<protein>
    <recommendedName>
        <fullName evidence="3">Polysaccharide deacetylase</fullName>
    </recommendedName>
</protein>
<reference evidence="1 2" key="1">
    <citation type="submission" date="2018-11" db="EMBL/GenBank/DDBJ databases">
        <title>Chryseotalea sanarue gen. nov., sp., nov., a member of the family Cytophagaceae, isolated from a brackish lake in Hamamatsu Japan.</title>
        <authorList>
            <person name="Maejima Y."/>
            <person name="Iino T."/>
            <person name="Muraguchi Y."/>
            <person name="Fukuda K."/>
            <person name="Ohkuma M."/>
            <person name="Moriuchi R."/>
            <person name="Dohra H."/>
            <person name="Kimbara K."/>
            <person name="Shintani M."/>
        </authorList>
    </citation>
    <scope>NUCLEOTIDE SEQUENCE [LARGE SCALE GENOMIC DNA]</scope>
    <source>
        <strain evidence="1 2">Ys</strain>
    </source>
</reference>
<proteinExistence type="predicted"/>
<organism evidence="1 2">
    <name type="scientific">Chryseotalea sanaruensis</name>
    <dbReference type="NCBI Taxonomy" id="2482724"/>
    <lineage>
        <taxon>Bacteria</taxon>
        <taxon>Pseudomonadati</taxon>
        <taxon>Bacteroidota</taxon>
        <taxon>Cytophagia</taxon>
        <taxon>Cytophagales</taxon>
        <taxon>Chryseotaleaceae</taxon>
        <taxon>Chryseotalea</taxon>
    </lineage>
</organism>
<evidence type="ECO:0000313" key="1">
    <source>
        <dbReference type="EMBL" id="GCC50603.1"/>
    </source>
</evidence>
<dbReference type="OrthoDB" id="2081174at2"/>
<dbReference type="EMBL" id="BHXQ01000001">
    <property type="protein sequence ID" value="GCC50603.1"/>
    <property type="molecule type" value="Genomic_DNA"/>
</dbReference>
<evidence type="ECO:0000313" key="2">
    <source>
        <dbReference type="Proteomes" id="UP000288227"/>
    </source>
</evidence>
<sequence>MLDSVKSHFANIPGWRTKRKLVVFESDDWGMVRTSGIVAYTKLNGKYPLASCEYSKNDAVERRDDVTGLMEILTKNISQSGSIPKFTLNYVMFNPDFDKIKSDNFSSYHRKDVLDTYQHYPDSSGVMNLIMTGIEAGCFYPQFHATEHVNINNWILDLQSSQESTLEAFNFGMANLHARNDSSCPLEYLDSWGYRRTNQIEPLEETVRRGLVRFEEIFGFKSVSTIAPCYYWSDEFEIEASKFGVIFFQGGRVQKTPQSNGFSSKRHFMGEHGKRGQHYTIRNVSFERVNNPAIDWVDRCLHEIGIAFKWNKPAIISSHRVNYIGRLIEKNRDKGLQDLDQLLKRVNKRWPEVEYLDSAQLAYLIDSK</sequence>
<dbReference type="Proteomes" id="UP000288227">
    <property type="component" value="Unassembled WGS sequence"/>
</dbReference>
<evidence type="ECO:0008006" key="3">
    <source>
        <dbReference type="Google" id="ProtNLM"/>
    </source>
</evidence>
<comment type="caution">
    <text evidence="1">The sequence shown here is derived from an EMBL/GenBank/DDBJ whole genome shotgun (WGS) entry which is preliminary data.</text>
</comment>
<dbReference type="RefSeq" id="WP_127121218.1">
    <property type="nucleotide sequence ID" value="NZ_BHXQ01000001.1"/>
</dbReference>
<dbReference type="AlphaFoldDB" id="A0A401U6R7"/>
<name>A0A401U6R7_9BACT</name>
<keyword evidence="2" id="KW-1185">Reference proteome</keyword>
<gene>
    <name evidence="1" type="ORF">SanaruYs_08180</name>
</gene>
<accession>A0A401U6R7</accession>